<dbReference type="EMBL" id="QZAO01000206">
    <property type="protein sequence ID" value="THW72822.1"/>
    <property type="molecule type" value="Genomic_DNA"/>
</dbReference>
<gene>
    <name evidence="2" type="ORF">D6D19_06196</name>
</gene>
<evidence type="ECO:0000313" key="3">
    <source>
        <dbReference type="Proteomes" id="UP000308802"/>
    </source>
</evidence>
<feature type="compositionally biased region" description="Basic and acidic residues" evidence="1">
    <location>
        <begin position="13"/>
        <end position="25"/>
    </location>
</feature>
<proteinExistence type="predicted"/>
<name>A0A4S9A1L7_AURPU</name>
<dbReference type="Proteomes" id="UP000308802">
    <property type="component" value="Unassembled WGS sequence"/>
</dbReference>
<organism evidence="2 3">
    <name type="scientific">Aureobasidium pullulans</name>
    <name type="common">Black yeast</name>
    <name type="synonym">Pullularia pullulans</name>
    <dbReference type="NCBI Taxonomy" id="5580"/>
    <lineage>
        <taxon>Eukaryota</taxon>
        <taxon>Fungi</taxon>
        <taxon>Dikarya</taxon>
        <taxon>Ascomycota</taxon>
        <taxon>Pezizomycotina</taxon>
        <taxon>Dothideomycetes</taxon>
        <taxon>Dothideomycetidae</taxon>
        <taxon>Dothideales</taxon>
        <taxon>Saccotheciaceae</taxon>
        <taxon>Aureobasidium</taxon>
    </lineage>
</organism>
<sequence>MSRRKAKQSSTKPKVDRSKVSKTPKETPILVSRIIDRIRRRHLPVSQITKQVIIAETSREYPDLHQKKANRKARSALKHLLKDTHEDERQWMLNWTRSVEVKKETSTGKIEEADSVKLEDEEDQDDVNNYKPKIHLDQKDAFEGADVSDVDMEIKDDPYGPLTLNFKINSNL</sequence>
<feature type="region of interest" description="Disordered" evidence="1">
    <location>
        <begin position="1"/>
        <end position="27"/>
    </location>
</feature>
<comment type="caution">
    <text evidence="2">The sequence shown here is derived from an EMBL/GenBank/DDBJ whole genome shotgun (WGS) entry which is preliminary data.</text>
</comment>
<evidence type="ECO:0000256" key="1">
    <source>
        <dbReference type="SAM" id="MobiDB-lite"/>
    </source>
</evidence>
<reference evidence="2 3" key="1">
    <citation type="submission" date="2018-10" db="EMBL/GenBank/DDBJ databases">
        <title>Fifty Aureobasidium pullulans genomes reveal a recombining polyextremotolerant generalist.</title>
        <authorList>
            <person name="Gostincar C."/>
            <person name="Turk M."/>
            <person name="Zajc J."/>
            <person name="Gunde-Cimerman N."/>
        </authorList>
    </citation>
    <scope>NUCLEOTIDE SEQUENCE [LARGE SCALE GENOMIC DNA]</scope>
    <source>
        <strain evidence="2 3">EXF-10659</strain>
    </source>
</reference>
<evidence type="ECO:0000313" key="2">
    <source>
        <dbReference type="EMBL" id="THW72822.1"/>
    </source>
</evidence>
<protein>
    <submittedName>
        <fullName evidence="2">Uncharacterized protein</fullName>
    </submittedName>
</protein>
<accession>A0A4S9A1L7</accession>
<dbReference type="AlphaFoldDB" id="A0A4S9A1L7"/>